<dbReference type="InterPro" id="IPR036388">
    <property type="entry name" value="WH-like_DNA-bd_sf"/>
</dbReference>
<dbReference type="CDD" id="cd06445">
    <property type="entry name" value="ATase"/>
    <property type="match status" value="1"/>
</dbReference>
<name>A0ABP9C0Q6_9ACTN</name>
<feature type="region of interest" description="Disordered" evidence="3">
    <location>
        <begin position="233"/>
        <end position="253"/>
    </location>
</feature>
<dbReference type="EMBL" id="BAABKQ010000001">
    <property type="protein sequence ID" value="GAA4803267.1"/>
    <property type="molecule type" value="Genomic_DNA"/>
</dbReference>
<dbReference type="InterPro" id="IPR008332">
    <property type="entry name" value="MethylG_MeTrfase_N"/>
</dbReference>
<keyword evidence="2" id="KW-0963">Cytoplasm</keyword>
<dbReference type="Pfam" id="PF01035">
    <property type="entry name" value="DNA_binding_1"/>
    <property type="match status" value="1"/>
</dbReference>
<dbReference type="SUPFAM" id="SSF46767">
    <property type="entry name" value="Methylated DNA-protein cysteine methyltransferase, C-terminal domain"/>
    <property type="match status" value="1"/>
</dbReference>
<dbReference type="InterPro" id="IPR023546">
    <property type="entry name" value="MGMT"/>
</dbReference>
<sequence>MNSTTTPAHPGPVPRDSACVRAGGTARTDPLDTLALLQAAGPEAGEHSVVEELFAHILTGADHEGLIDVAYRTMDSPLGPLLIAATPSGVVRVAFSVQGHDAVLEDLAARVSPRVLRMPWRLDGVATEIDEYFRGVRAAFTVPVDLRLAHGFQRRVLEHLPEIPRGGTAGYAQVAQAAGSAGAARAVGTACSRNPIPILVPCHRVTRSDGSLGGYIAGLAAKQYLLDLETAEEPSDAAATGDGCAEPGGAGDA</sequence>
<dbReference type="SUPFAM" id="SSF53155">
    <property type="entry name" value="Methylated DNA-protein cysteine methyltransferase domain"/>
    <property type="match status" value="1"/>
</dbReference>
<evidence type="ECO:0000259" key="5">
    <source>
        <dbReference type="Pfam" id="PF02870"/>
    </source>
</evidence>
<dbReference type="NCBIfam" id="TIGR00589">
    <property type="entry name" value="ogt"/>
    <property type="match status" value="1"/>
</dbReference>
<dbReference type="PANTHER" id="PTHR10815">
    <property type="entry name" value="METHYLATED-DNA--PROTEIN-CYSTEINE METHYLTRANSFERASE"/>
    <property type="match status" value="1"/>
</dbReference>
<dbReference type="InterPro" id="IPR014048">
    <property type="entry name" value="MethylDNA_cys_MeTrfase_DNA-bd"/>
</dbReference>
<proteinExistence type="inferred from homology"/>
<evidence type="ECO:0000256" key="2">
    <source>
        <dbReference type="HAMAP-Rule" id="MF_00772"/>
    </source>
</evidence>
<dbReference type="Proteomes" id="UP001500839">
    <property type="component" value="Unassembled WGS sequence"/>
</dbReference>
<dbReference type="InterPro" id="IPR036631">
    <property type="entry name" value="MGMT_N_sf"/>
</dbReference>
<dbReference type="Gene3D" id="3.30.160.70">
    <property type="entry name" value="Methylated DNA-protein cysteine methyltransferase domain"/>
    <property type="match status" value="1"/>
</dbReference>
<comment type="caution">
    <text evidence="6">The sequence shown here is derived from an EMBL/GenBank/DDBJ whole genome shotgun (WGS) entry which is preliminary data.</text>
</comment>
<reference evidence="7" key="1">
    <citation type="journal article" date="2019" name="Int. J. Syst. Evol. Microbiol.">
        <title>The Global Catalogue of Microorganisms (GCM) 10K type strain sequencing project: providing services to taxonomists for standard genome sequencing and annotation.</title>
        <authorList>
            <consortium name="The Broad Institute Genomics Platform"/>
            <consortium name="The Broad Institute Genome Sequencing Center for Infectious Disease"/>
            <person name="Wu L."/>
            <person name="Ma J."/>
        </authorList>
    </citation>
    <scope>NUCLEOTIDE SEQUENCE [LARGE SCALE GENOMIC DNA]</scope>
    <source>
        <strain evidence="7">JCM 18542</strain>
    </source>
</reference>
<evidence type="ECO:0000313" key="7">
    <source>
        <dbReference type="Proteomes" id="UP001500839"/>
    </source>
</evidence>
<dbReference type="EC" id="2.1.1.63" evidence="2"/>
<comment type="catalytic activity">
    <reaction evidence="2">
        <text>a 4-O-methyl-thymidine in DNA + L-cysteinyl-[protein] = a thymidine in DNA + S-methyl-L-cysteinyl-[protein]</text>
        <dbReference type="Rhea" id="RHEA:53428"/>
        <dbReference type="Rhea" id="RHEA-COMP:10131"/>
        <dbReference type="Rhea" id="RHEA-COMP:10132"/>
        <dbReference type="Rhea" id="RHEA-COMP:13555"/>
        <dbReference type="Rhea" id="RHEA-COMP:13556"/>
        <dbReference type="ChEBI" id="CHEBI:29950"/>
        <dbReference type="ChEBI" id="CHEBI:82612"/>
        <dbReference type="ChEBI" id="CHEBI:137386"/>
        <dbReference type="ChEBI" id="CHEBI:137387"/>
        <dbReference type="EC" id="2.1.1.63"/>
    </reaction>
</comment>
<gene>
    <name evidence="6" type="ORF">GCM10023353_01840</name>
</gene>
<comment type="miscellaneous">
    <text evidence="2">This enzyme catalyzes only one turnover and therefore is not strictly catalytic. According to one definition, an enzyme is a biocatalyst that acts repeatedly and over many reaction cycles.</text>
</comment>
<feature type="domain" description="Methylguanine DNA methyltransferase ribonuclease-like" evidence="5">
    <location>
        <begin position="70"/>
        <end position="146"/>
    </location>
</feature>
<dbReference type="PANTHER" id="PTHR10815:SF13">
    <property type="entry name" value="METHYLATED-DNA--PROTEIN-CYSTEINE METHYLTRANSFERASE"/>
    <property type="match status" value="1"/>
</dbReference>
<feature type="active site" description="Nucleophile; methyl group acceptor" evidence="2">
    <location>
        <position position="202"/>
    </location>
</feature>
<evidence type="ECO:0000259" key="4">
    <source>
        <dbReference type="Pfam" id="PF01035"/>
    </source>
</evidence>
<keyword evidence="2" id="KW-0234">DNA repair</keyword>
<keyword evidence="2" id="KW-0808">Transferase</keyword>
<protein>
    <recommendedName>
        <fullName evidence="2">Methylated-DNA--protein-cysteine methyltransferase</fullName>
        <ecNumber evidence="2">2.1.1.63</ecNumber>
    </recommendedName>
    <alternativeName>
        <fullName evidence="2">6-O-methylguanine-DNA methyltransferase</fullName>
        <shortName evidence="2">MGMT</shortName>
    </alternativeName>
    <alternativeName>
        <fullName evidence="2">O-6-methylguanine-DNA-alkyltransferase</fullName>
    </alternativeName>
</protein>
<keyword evidence="1 2" id="KW-0227">DNA damage</keyword>
<evidence type="ECO:0000256" key="3">
    <source>
        <dbReference type="SAM" id="MobiDB-lite"/>
    </source>
</evidence>
<keyword evidence="2" id="KW-0489">Methyltransferase</keyword>
<dbReference type="Gene3D" id="1.10.10.10">
    <property type="entry name" value="Winged helix-like DNA-binding domain superfamily/Winged helix DNA-binding domain"/>
    <property type="match status" value="1"/>
</dbReference>
<comment type="function">
    <text evidence="2">Involved in the cellular defense against the biological effects of O6-methylguanine (O6-MeG) and O4-methylthymine (O4-MeT) in DNA. Repairs the methylated nucleobase in DNA by stoichiometrically transferring the methyl group to a cysteine residue in the enzyme. This is a suicide reaction: the enzyme is irreversibly inactivated.</text>
</comment>
<accession>A0ABP9C0Q6</accession>
<dbReference type="Pfam" id="PF02870">
    <property type="entry name" value="Methyltransf_1N"/>
    <property type="match status" value="1"/>
</dbReference>
<dbReference type="HAMAP" id="MF_00772">
    <property type="entry name" value="OGT"/>
    <property type="match status" value="1"/>
</dbReference>
<organism evidence="6 7">
    <name type="scientific">Tomitella cavernea</name>
    <dbReference type="NCBI Taxonomy" id="1387982"/>
    <lineage>
        <taxon>Bacteria</taxon>
        <taxon>Bacillati</taxon>
        <taxon>Actinomycetota</taxon>
        <taxon>Actinomycetes</taxon>
        <taxon>Mycobacteriales</taxon>
        <taxon>Tomitella</taxon>
    </lineage>
</organism>
<evidence type="ECO:0000313" key="6">
    <source>
        <dbReference type="EMBL" id="GAA4803267.1"/>
    </source>
</evidence>
<comment type="similarity">
    <text evidence="2">Belongs to the MGMT family.</text>
</comment>
<dbReference type="RefSeq" id="WP_200173862.1">
    <property type="nucleotide sequence ID" value="NZ_BAABKQ010000001.1"/>
</dbReference>
<feature type="domain" description="Methylated-DNA-[protein]-cysteine S-methyltransferase DNA binding" evidence="4">
    <location>
        <begin position="152"/>
        <end position="230"/>
    </location>
</feature>
<evidence type="ECO:0000256" key="1">
    <source>
        <dbReference type="ARBA" id="ARBA00022763"/>
    </source>
</evidence>
<keyword evidence="7" id="KW-1185">Reference proteome</keyword>
<comment type="subcellular location">
    <subcellularLocation>
        <location evidence="2">Cytoplasm</location>
    </subcellularLocation>
</comment>
<comment type="catalytic activity">
    <reaction evidence="2">
        <text>a 6-O-methyl-2'-deoxyguanosine in DNA + L-cysteinyl-[protein] = S-methyl-L-cysteinyl-[protein] + a 2'-deoxyguanosine in DNA</text>
        <dbReference type="Rhea" id="RHEA:24000"/>
        <dbReference type="Rhea" id="RHEA-COMP:10131"/>
        <dbReference type="Rhea" id="RHEA-COMP:10132"/>
        <dbReference type="Rhea" id="RHEA-COMP:11367"/>
        <dbReference type="Rhea" id="RHEA-COMP:11368"/>
        <dbReference type="ChEBI" id="CHEBI:29950"/>
        <dbReference type="ChEBI" id="CHEBI:82612"/>
        <dbReference type="ChEBI" id="CHEBI:85445"/>
        <dbReference type="ChEBI" id="CHEBI:85448"/>
        <dbReference type="EC" id="2.1.1.63"/>
    </reaction>
</comment>
<dbReference type="InterPro" id="IPR036217">
    <property type="entry name" value="MethylDNA_cys_MeTrfase_DNAb"/>
</dbReference>